<organism evidence="1 2">
    <name type="scientific">Salinicoccus sediminis</name>
    <dbReference type="NCBI Taxonomy" id="1432562"/>
    <lineage>
        <taxon>Bacteria</taxon>
        <taxon>Bacillati</taxon>
        <taxon>Bacillota</taxon>
        <taxon>Bacilli</taxon>
        <taxon>Bacillales</taxon>
        <taxon>Staphylococcaceae</taxon>
        <taxon>Salinicoccus</taxon>
    </lineage>
</organism>
<dbReference type="PANTHER" id="PTHR34822">
    <property type="entry name" value="GRPB DOMAIN PROTEIN (AFU_ORTHOLOGUE AFUA_1G01530)"/>
    <property type="match status" value="1"/>
</dbReference>
<dbReference type="Pfam" id="PF04229">
    <property type="entry name" value="GrpB"/>
    <property type="match status" value="1"/>
</dbReference>
<gene>
    <name evidence="1" type="ORF">WN59_09490</name>
</gene>
<name>A0A0M2SLW5_9STAP</name>
<dbReference type="STRING" id="1432562.WN59_09490"/>
<evidence type="ECO:0000313" key="2">
    <source>
        <dbReference type="Proteomes" id="UP000034287"/>
    </source>
</evidence>
<dbReference type="AlphaFoldDB" id="A0A0M2SLW5"/>
<dbReference type="EMBL" id="LAYZ01000024">
    <property type="protein sequence ID" value="KKK33837.1"/>
    <property type="molecule type" value="Genomic_DNA"/>
</dbReference>
<evidence type="ECO:0000313" key="1">
    <source>
        <dbReference type="EMBL" id="KKK33837.1"/>
    </source>
</evidence>
<protein>
    <recommendedName>
        <fullName evidence="3">GrpB family protein</fullName>
    </recommendedName>
</protein>
<dbReference type="PANTHER" id="PTHR34822:SF1">
    <property type="entry name" value="GRPB FAMILY PROTEIN"/>
    <property type="match status" value="1"/>
</dbReference>
<accession>A0A0M2SLW5</accession>
<dbReference type="InterPro" id="IPR007344">
    <property type="entry name" value="GrpB/CoaE"/>
</dbReference>
<dbReference type="InterPro" id="IPR043519">
    <property type="entry name" value="NT_sf"/>
</dbReference>
<evidence type="ECO:0008006" key="3">
    <source>
        <dbReference type="Google" id="ProtNLM"/>
    </source>
</evidence>
<dbReference type="PATRIC" id="fig|1432562.3.peg.1877"/>
<dbReference type="SUPFAM" id="SSF81301">
    <property type="entry name" value="Nucleotidyltransferase"/>
    <property type="match status" value="1"/>
</dbReference>
<proteinExistence type="predicted"/>
<dbReference type="Proteomes" id="UP000034287">
    <property type="component" value="Unassembled WGS sequence"/>
</dbReference>
<sequence>MVMHNFNGNRADYLASVTIGERVTHNDSIRLEEYDDRWPVLYGREEHRIRETLKDRVVILEHVGSTSVPGLCAKPIIDIVLAVEDSADEASYVPAMEEAGYTLHIREPGWYDHRLFKGVDTPINLHVFSADCEETDRMIGFRNHLRSNETVRNEYAAEKRRLAQRKWKHVQNYADAKSEVIQKIRGADEDADH</sequence>
<keyword evidence="2" id="KW-1185">Reference proteome</keyword>
<dbReference type="Gene3D" id="3.30.460.10">
    <property type="entry name" value="Beta Polymerase, domain 2"/>
    <property type="match status" value="1"/>
</dbReference>
<comment type="caution">
    <text evidence="1">The sequence shown here is derived from an EMBL/GenBank/DDBJ whole genome shotgun (WGS) entry which is preliminary data.</text>
</comment>
<reference evidence="1 2" key="1">
    <citation type="submission" date="2015-04" db="EMBL/GenBank/DDBJ databases">
        <title>Taxonomic description and genome sequence of Salinicoccus sediminis sp. nov., a novel hyper halotolerant bacterium isolated from marine sediment.</title>
        <authorList>
            <person name="Mathan Kumar R."/>
            <person name="Kaur G."/>
            <person name="Kumar N."/>
            <person name="Kumar A."/>
            <person name="Singh N.K."/>
            <person name="Kaur N."/>
            <person name="Mayilraj S."/>
        </authorList>
    </citation>
    <scope>NUCLEOTIDE SEQUENCE [LARGE SCALE GENOMIC DNA]</scope>
    <source>
        <strain evidence="1 2">SV-16</strain>
    </source>
</reference>